<name>A0ABD1GFJ4_SALDI</name>
<feature type="signal peptide" evidence="2">
    <location>
        <begin position="1"/>
        <end position="23"/>
    </location>
</feature>
<keyword evidence="2" id="KW-0732">Signal</keyword>
<organism evidence="3 4">
    <name type="scientific">Salvia divinorum</name>
    <name type="common">Maria pastora</name>
    <name type="synonym">Diviner's sage</name>
    <dbReference type="NCBI Taxonomy" id="28513"/>
    <lineage>
        <taxon>Eukaryota</taxon>
        <taxon>Viridiplantae</taxon>
        <taxon>Streptophyta</taxon>
        <taxon>Embryophyta</taxon>
        <taxon>Tracheophyta</taxon>
        <taxon>Spermatophyta</taxon>
        <taxon>Magnoliopsida</taxon>
        <taxon>eudicotyledons</taxon>
        <taxon>Gunneridae</taxon>
        <taxon>Pentapetalae</taxon>
        <taxon>asterids</taxon>
        <taxon>lamiids</taxon>
        <taxon>Lamiales</taxon>
        <taxon>Lamiaceae</taxon>
        <taxon>Nepetoideae</taxon>
        <taxon>Mentheae</taxon>
        <taxon>Salviinae</taxon>
        <taxon>Salvia</taxon>
        <taxon>Salvia subgen. Calosphace</taxon>
    </lineage>
</organism>
<evidence type="ECO:0000256" key="1">
    <source>
        <dbReference type="ARBA" id="ARBA00008668"/>
    </source>
</evidence>
<dbReference type="Pfam" id="PF00657">
    <property type="entry name" value="Lipase_GDSL"/>
    <property type="match status" value="1"/>
</dbReference>
<dbReference type="InterPro" id="IPR036514">
    <property type="entry name" value="SGNH_hydro_sf"/>
</dbReference>
<dbReference type="PROSITE" id="PS01098">
    <property type="entry name" value="LIPASE_GDSL_SER"/>
    <property type="match status" value="1"/>
</dbReference>
<dbReference type="InterPro" id="IPR008265">
    <property type="entry name" value="Lipase_GDSL_AS"/>
</dbReference>
<dbReference type="Gene3D" id="3.40.50.1110">
    <property type="entry name" value="SGNH hydrolase"/>
    <property type="match status" value="1"/>
</dbReference>
<dbReference type="PANTHER" id="PTHR45642:SF138">
    <property type="entry name" value="GDSL ESTERASE_LIPASE EXL3-LIKE"/>
    <property type="match status" value="1"/>
</dbReference>
<proteinExistence type="inferred from homology"/>
<dbReference type="EMBL" id="JBEAFC010000008">
    <property type="protein sequence ID" value="KAL1542884.1"/>
    <property type="molecule type" value="Genomic_DNA"/>
</dbReference>
<comment type="similarity">
    <text evidence="1">Belongs to the 'GDSL' lipolytic enzyme family.</text>
</comment>
<sequence>MKYLNLKLFPFLVVLITARTVGAAVKLPRNVTVPAVLMFGDSIVDTGNNNYYTTIAKCNFPPYGQDFMGGKPTGRFSNGKVPSDFIVEELGIKDLLPPYLDPSLKDEDLLTGVNFAAGAAGWDPITAKLSFVKSLSDQLELFKGYIEKVKKIGGEKTLSKLLTESVVAVVTGSNDISNTYFITPFRRFRDDVPAYTDLLVRYASSFVQDLYRLGVRRIAVTGLPPVGCLPSQRTLRGGLERKCVDEYSEAAELFNRKLSAELVSLKDQLGDASIFFIDIYTVPLDFIQNPQKYGFKVGDKGCCGTGTIEVTFICKDLATCENVEDYVFWDSFHPTEKAYRILVNGFKDQIINSL</sequence>
<dbReference type="AlphaFoldDB" id="A0ABD1GFJ4"/>
<dbReference type="InterPro" id="IPR001087">
    <property type="entry name" value="GDSL"/>
</dbReference>
<dbReference type="Proteomes" id="UP001567538">
    <property type="component" value="Unassembled WGS sequence"/>
</dbReference>
<keyword evidence="4" id="KW-1185">Reference proteome</keyword>
<dbReference type="InterPro" id="IPR035669">
    <property type="entry name" value="SGNH_plant_lipase-like"/>
</dbReference>
<dbReference type="SUPFAM" id="SSF52266">
    <property type="entry name" value="SGNH hydrolase"/>
    <property type="match status" value="1"/>
</dbReference>
<dbReference type="PANTHER" id="PTHR45642">
    <property type="entry name" value="GDSL ESTERASE/LIPASE EXL3"/>
    <property type="match status" value="1"/>
</dbReference>
<evidence type="ECO:0000256" key="2">
    <source>
        <dbReference type="SAM" id="SignalP"/>
    </source>
</evidence>
<reference evidence="3 4" key="1">
    <citation type="submission" date="2024-06" db="EMBL/GenBank/DDBJ databases">
        <title>A chromosome level genome sequence of Diviner's sage (Salvia divinorum).</title>
        <authorList>
            <person name="Ford S.A."/>
            <person name="Ro D.-K."/>
            <person name="Ness R.W."/>
            <person name="Phillips M.A."/>
        </authorList>
    </citation>
    <scope>NUCLEOTIDE SEQUENCE [LARGE SCALE GENOMIC DNA]</scope>
    <source>
        <strain evidence="3">SAF-2024a</strain>
        <tissue evidence="3">Leaf</tissue>
    </source>
</reference>
<gene>
    <name evidence="3" type="ORF">AAHA92_19919</name>
</gene>
<dbReference type="FunFam" id="3.40.50.1110:FF:000003">
    <property type="entry name" value="GDSL esterase/lipase APG"/>
    <property type="match status" value="1"/>
</dbReference>
<feature type="chain" id="PRO_5044881016" evidence="2">
    <location>
        <begin position="24"/>
        <end position="354"/>
    </location>
</feature>
<dbReference type="CDD" id="cd01837">
    <property type="entry name" value="SGNH_plant_lipase_like"/>
    <property type="match status" value="1"/>
</dbReference>
<evidence type="ECO:0000313" key="3">
    <source>
        <dbReference type="EMBL" id="KAL1542884.1"/>
    </source>
</evidence>
<evidence type="ECO:0000313" key="4">
    <source>
        <dbReference type="Proteomes" id="UP001567538"/>
    </source>
</evidence>
<protein>
    <submittedName>
        <fullName evidence="3">GDSL esterase/lipase EXL1-like</fullName>
    </submittedName>
</protein>
<dbReference type="InterPro" id="IPR050592">
    <property type="entry name" value="GDSL_lipolytic_enzyme"/>
</dbReference>
<comment type="caution">
    <text evidence="3">The sequence shown here is derived from an EMBL/GenBank/DDBJ whole genome shotgun (WGS) entry which is preliminary data.</text>
</comment>
<accession>A0ABD1GFJ4</accession>